<dbReference type="OrthoDB" id="100978at2759"/>
<evidence type="ECO:0000313" key="3">
    <source>
        <dbReference type="Proteomes" id="UP001165083"/>
    </source>
</evidence>
<keyword evidence="3" id="KW-1185">Reference proteome</keyword>
<dbReference type="Proteomes" id="UP001165083">
    <property type="component" value="Unassembled WGS sequence"/>
</dbReference>
<reference evidence="2" key="1">
    <citation type="submission" date="2023-04" db="EMBL/GenBank/DDBJ databases">
        <title>Phytophthora lilii NBRC 32176.</title>
        <authorList>
            <person name="Ichikawa N."/>
            <person name="Sato H."/>
            <person name="Tonouchi N."/>
        </authorList>
    </citation>
    <scope>NUCLEOTIDE SEQUENCE</scope>
    <source>
        <strain evidence="2">NBRC 32176</strain>
    </source>
</reference>
<evidence type="ECO:0000256" key="1">
    <source>
        <dbReference type="SAM" id="MobiDB-lite"/>
    </source>
</evidence>
<feature type="region of interest" description="Disordered" evidence="1">
    <location>
        <begin position="56"/>
        <end position="77"/>
    </location>
</feature>
<protein>
    <submittedName>
        <fullName evidence="2">Unnamed protein product</fullName>
    </submittedName>
</protein>
<accession>A0A9W6TBN3</accession>
<dbReference type="AlphaFoldDB" id="A0A9W6TBN3"/>
<name>A0A9W6TBN3_9STRA</name>
<comment type="caution">
    <text evidence="2">The sequence shown here is derived from an EMBL/GenBank/DDBJ whole genome shotgun (WGS) entry which is preliminary data.</text>
</comment>
<evidence type="ECO:0000313" key="2">
    <source>
        <dbReference type="EMBL" id="GMF09298.1"/>
    </source>
</evidence>
<gene>
    <name evidence="2" type="ORF">Plil01_000021400</name>
</gene>
<proteinExistence type="predicted"/>
<dbReference type="EMBL" id="BSXW01000007">
    <property type="protein sequence ID" value="GMF09298.1"/>
    <property type="molecule type" value="Genomic_DNA"/>
</dbReference>
<organism evidence="2 3">
    <name type="scientific">Phytophthora lilii</name>
    <dbReference type="NCBI Taxonomy" id="2077276"/>
    <lineage>
        <taxon>Eukaryota</taxon>
        <taxon>Sar</taxon>
        <taxon>Stramenopiles</taxon>
        <taxon>Oomycota</taxon>
        <taxon>Peronosporomycetes</taxon>
        <taxon>Peronosporales</taxon>
        <taxon>Peronosporaceae</taxon>
        <taxon>Phytophthora</taxon>
    </lineage>
</organism>
<sequence>MGASQSPAQLQPVREHAALLNTGAGLIVRIPDPVSGVSTYEHNQRDMATPTALINETEGGSRGSQQTHVAVVKPGDRNQTLKGSIVYLKKTSRSVMSPPHSS</sequence>